<dbReference type="Pfam" id="PF13439">
    <property type="entry name" value="Glyco_transf_4"/>
    <property type="match status" value="1"/>
</dbReference>
<reference evidence="3 4" key="1">
    <citation type="submission" date="2022-04" db="EMBL/GenBank/DDBJ databases">
        <authorList>
            <person name="Ye Y.-Q."/>
            <person name="Du Z.-J."/>
        </authorList>
    </citation>
    <scope>NUCLEOTIDE SEQUENCE [LARGE SCALE GENOMIC DNA]</scope>
    <source>
        <strain evidence="3 4">A6E488</strain>
    </source>
</reference>
<dbReference type="InterPro" id="IPR028098">
    <property type="entry name" value="Glyco_trans_4-like_N"/>
</dbReference>
<evidence type="ECO:0000313" key="3">
    <source>
        <dbReference type="EMBL" id="MCT8972063.1"/>
    </source>
</evidence>
<dbReference type="AlphaFoldDB" id="A0AAW5QWG7"/>
<dbReference type="CDD" id="cd03801">
    <property type="entry name" value="GT4_PimA-like"/>
    <property type="match status" value="1"/>
</dbReference>
<evidence type="ECO:0000313" key="4">
    <source>
        <dbReference type="Proteomes" id="UP001320898"/>
    </source>
</evidence>
<dbReference type="RefSeq" id="WP_261615641.1">
    <property type="nucleotide sequence ID" value="NZ_JALIDZ010000004.1"/>
</dbReference>
<dbReference type="PANTHER" id="PTHR45947:SF3">
    <property type="entry name" value="SULFOQUINOVOSYL TRANSFERASE SQD2"/>
    <property type="match status" value="1"/>
</dbReference>
<dbReference type="InterPro" id="IPR001296">
    <property type="entry name" value="Glyco_trans_1"/>
</dbReference>
<feature type="domain" description="Glycosyltransferase subfamily 4-like N-terminal" evidence="2">
    <location>
        <begin position="71"/>
        <end position="167"/>
    </location>
</feature>
<evidence type="ECO:0000259" key="2">
    <source>
        <dbReference type="Pfam" id="PF13439"/>
    </source>
</evidence>
<dbReference type="GO" id="GO:0016757">
    <property type="term" value="F:glycosyltransferase activity"/>
    <property type="evidence" value="ECO:0007669"/>
    <property type="project" value="InterPro"/>
</dbReference>
<protein>
    <submittedName>
        <fullName evidence="3">Glycosyltransferase family 4 protein</fullName>
    </submittedName>
</protein>
<dbReference type="EMBL" id="JALIDZ010000004">
    <property type="protein sequence ID" value="MCT8972063.1"/>
    <property type="molecule type" value="Genomic_DNA"/>
</dbReference>
<gene>
    <name evidence="3" type="ORF">MUB46_09370</name>
</gene>
<dbReference type="PANTHER" id="PTHR45947">
    <property type="entry name" value="SULFOQUINOVOSYL TRANSFERASE SQD2"/>
    <property type="match status" value="1"/>
</dbReference>
<name>A0AAW5QWG7_9HYPH</name>
<feature type="domain" description="Glycosyl transferase family 1" evidence="1">
    <location>
        <begin position="173"/>
        <end position="334"/>
    </location>
</feature>
<keyword evidence="4" id="KW-1185">Reference proteome</keyword>
<organism evidence="3 4">
    <name type="scientific">Microbaculum marinisediminis</name>
    <dbReference type="NCBI Taxonomy" id="2931392"/>
    <lineage>
        <taxon>Bacteria</taxon>
        <taxon>Pseudomonadati</taxon>
        <taxon>Pseudomonadota</taxon>
        <taxon>Alphaproteobacteria</taxon>
        <taxon>Hyphomicrobiales</taxon>
        <taxon>Tepidamorphaceae</taxon>
        <taxon>Microbaculum</taxon>
    </lineage>
</organism>
<dbReference type="Gene3D" id="3.40.50.2000">
    <property type="entry name" value="Glycogen Phosphorylase B"/>
    <property type="match status" value="2"/>
</dbReference>
<dbReference type="Pfam" id="PF00534">
    <property type="entry name" value="Glycos_transf_1"/>
    <property type="match status" value="1"/>
</dbReference>
<dbReference type="Proteomes" id="UP001320898">
    <property type="component" value="Unassembled WGS sequence"/>
</dbReference>
<evidence type="ECO:0000259" key="1">
    <source>
        <dbReference type="Pfam" id="PF00534"/>
    </source>
</evidence>
<proteinExistence type="predicted"/>
<dbReference type="SUPFAM" id="SSF53756">
    <property type="entry name" value="UDP-Glycosyltransferase/glycogen phosphorylase"/>
    <property type="match status" value="1"/>
</dbReference>
<sequence length="379" mass="40722">MTGPSDTMRLAVVLPRNMHYAPDRATSIDLCARDFVLHSRFRDGITVIGGKVKWPFTDVPYIGVEDIDKAFGPFSFAPVRAAIERANPDVILVHQYPPAAARIQAGLPRIPVVLQRHNMQPRRWVGHRLWRDRFYRNLAGVIFVSEAARASYTGRASSAVVYNGIDTRTFVPAGEKEPIVLFAGRAVPEKGVEPFAEAATMALQDRPGWRAVLALGGGKAAEATVARVRHHLGPLGARAEILADLPHPDVMDLFARAAIAVVPSVWAEPFGRTALEAMTSGAAVITSGRGGLSEVVGDTAIVTGSVEPADFAAAIARLIDDDAERQRLQAAGRDRAVHFFDIRTVTASFDDLLAGVGGLDPDAHVPAAMRVPAGEGPLW</sequence>
<accession>A0AAW5QWG7</accession>
<dbReference type="InterPro" id="IPR050194">
    <property type="entry name" value="Glycosyltransferase_grp1"/>
</dbReference>
<comment type="caution">
    <text evidence="3">The sequence shown here is derived from an EMBL/GenBank/DDBJ whole genome shotgun (WGS) entry which is preliminary data.</text>
</comment>